<comment type="function">
    <text evidence="1">Condensation of UDP-2,3-diacylglucosamine and 2,3-diacylglucosamine-1-phosphate to form lipid A disaccharide, a precursor of lipid A, a phosphorylated glycolipid that anchors the lipopolysaccharide to the outer membrane of the cell.</text>
</comment>
<gene>
    <name evidence="11" type="primary">lpxB</name>
    <name evidence="11" type="ORF">H8R23_05910</name>
</gene>
<comment type="caution">
    <text evidence="11">The sequence shown here is derived from an EMBL/GenBank/DDBJ whole genome shotgun (WGS) entry which is preliminary data.</text>
</comment>
<evidence type="ECO:0000313" key="12">
    <source>
        <dbReference type="Proteomes" id="UP000629963"/>
    </source>
</evidence>
<sequence length="371" mass="42208">MKYYIIAGEASGDLHGSNLMKALYQEDSVADIRFWGGDLMESVGGTLVKHYRELAFMGFIEVVFNLKTILGNIKVCKKDILKFKPDVIIFIDYPGFNMRIAKWAKESGIKTHYYISPQIWAWKENRIKDIKRDVDKMYVILPFEKDFYESKHNYPVTFVGHPLIDAIHNQKAIVLDDFRIQNNLSDKPIIALLPGSRKQEITKMLSIMLSVIKDFPDYQFVIAGAPSQDYSFYESFITNSNIKFISNKTYDLLKIATAALVTSGTATLETALFKVPEVVCYKGSWASYQIAKGIITLKYISLVNLIMDEEVVTELIQDDFNTKNLKKELVKLLAPAHREQLLKKYNLLETKLGGTGASKKTARLIVADLKS</sequence>
<dbReference type="EC" id="2.4.1.182" evidence="2 10"/>
<organism evidence="11 12">
    <name type="scientific">Flavobacterium kayseriense</name>
    <dbReference type="NCBI Taxonomy" id="2764714"/>
    <lineage>
        <taxon>Bacteria</taxon>
        <taxon>Pseudomonadati</taxon>
        <taxon>Bacteroidota</taxon>
        <taxon>Flavobacteriia</taxon>
        <taxon>Flavobacteriales</taxon>
        <taxon>Flavobacteriaceae</taxon>
        <taxon>Flavobacterium</taxon>
    </lineage>
</organism>
<dbReference type="InterPro" id="IPR003835">
    <property type="entry name" value="Glyco_trans_19"/>
</dbReference>
<evidence type="ECO:0000313" key="11">
    <source>
        <dbReference type="EMBL" id="MBC5840933.1"/>
    </source>
</evidence>
<dbReference type="Proteomes" id="UP000629963">
    <property type="component" value="Unassembled WGS sequence"/>
</dbReference>
<dbReference type="GO" id="GO:0008915">
    <property type="term" value="F:lipid-A-disaccharide synthase activity"/>
    <property type="evidence" value="ECO:0007669"/>
    <property type="project" value="UniProtKB-EC"/>
</dbReference>
<keyword evidence="7 11" id="KW-0808">Transferase</keyword>
<evidence type="ECO:0000256" key="5">
    <source>
        <dbReference type="ARBA" id="ARBA00022556"/>
    </source>
</evidence>
<evidence type="ECO:0000256" key="3">
    <source>
        <dbReference type="ARBA" id="ARBA00020902"/>
    </source>
</evidence>
<evidence type="ECO:0000256" key="2">
    <source>
        <dbReference type="ARBA" id="ARBA00012687"/>
    </source>
</evidence>
<dbReference type="PANTHER" id="PTHR30372:SF4">
    <property type="entry name" value="LIPID-A-DISACCHARIDE SYNTHASE, MITOCHONDRIAL-RELATED"/>
    <property type="match status" value="1"/>
</dbReference>
<evidence type="ECO:0000256" key="1">
    <source>
        <dbReference type="ARBA" id="ARBA00002056"/>
    </source>
</evidence>
<evidence type="ECO:0000256" key="10">
    <source>
        <dbReference type="NCBIfam" id="TIGR00215"/>
    </source>
</evidence>
<dbReference type="PANTHER" id="PTHR30372">
    <property type="entry name" value="LIPID-A-DISACCHARIDE SYNTHASE"/>
    <property type="match status" value="1"/>
</dbReference>
<keyword evidence="12" id="KW-1185">Reference proteome</keyword>
<dbReference type="Pfam" id="PF02684">
    <property type="entry name" value="LpxB"/>
    <property type="match status" value="1"/>
</dbReference>
<evidence type="ECO:0000256" key="9">
    <source>
        <dbReference type="ARBA" id="ARBA00048975"/>
    </source>
</evidence>
<dbReference type="RefSeq" id="WP_187009483.1">
    <property type="nucleotide sequence ID" value="NZ_JACRUI010000001.1"/>
</dbReference>
<keyword evidence="6 11" id="KW-0328">Glycosyltransferase</keyword>
<evidence type="ECO:0000256" key="7">
    <source>
        <dbReference type="ARBA" id="ARBA00022679"/>
    </source>
</evidence>
<evidence type="ECO:0000256" key="8">
    <source>
        <dbReference type="ARBA" id="ARBA00023098"/>
    </source>
</evidence>
<keyword evidence="5" id="KW-0441">Lipid A biosynthesis</keyword>
<dbReference type="NCBIfam" id="TIGR00215">
    <property type="entry name" value="lpxB"/>
    <property type="match status" value="1"/>
</dbReference>
<name>A0ABR7J5Y1_9FLAO</name>
<comment type="catalytic activity">
    <reaction evidence="9">
        <text>a lipid X + a UDP-2-N,3-O-bis[(3R)-3-hydroxyacyl]-alpha-D-glucosamine = a lipid A disaccharide + UDP + H(+)</text>
        <dbReference type="Rhea" id="RHEA:67828"/>
        <dbReference type="ChEBI" id="CHEBI:15378"/>
        <dbReference type="ChEBI" id="CHEBI:58223"/>
        <dbReference type="ChEBI" id="CHEBI:137748"/>
        <dbReference type="ChEBI" id="CHEBI:176338"/>
        <dbReference type="ChEBI" id="CHEBI:176343"/>
        <dbReference type="EC" id="2.4.1.182"/>
    </reaction>
</comment>
<protein>
    <recommendedName>
        <fullName evidence="3 10">Lipid-A-disaccharide synthase</fullName>
        <ecNumber evidence="2 10">2.4.1.182</ecNumber>
    </recommendedName>
</protein>
<evidence type="ECO:0000256" key="4">
    <source>
        <dbReference type="ARBA" id="ARBA00022516"/>
    </source>
</evidence>
<reference evidence="11 12" key="1">
    <citation type="submission" date="2020-08" db="EMBL/GenBank/DDBJ databases">
        <title>Description of novel Flavobacterium F-380 isolate.</title>
        <authorList>
            <person name="Saticioglu I.B."/>
            <person name="Duman M."/>
            <person name="Altun S."/>
        </authorList>
    </citation>
    <scope>NUCLEOTIDE SEQUENCE [LARGE SCALE GENOMIC DNA]</scope>
    <source>
        <strain evidence="11 12">F-380</strain>
    </source>
</reference>
<keyword evidence="4" id="KW-0444">Lipid biosynthesis</keyword>
<proteinExistence type="predicted"/>
<keyword evidence="8" id="KW-0443">Lipid metabolism</keyword>
<evidence type="ECO:0000256" key="6">
    <source>
        <dbReference type="ARBA" id="ARBA00022676"/>
    </source>
</evidence>
<dbReference type="EMBL" id="JACRUJ010000001">
    <property type="protein sequence ID" value="MBC5840933.1"/>
    <property type="molecule type" value="Genomic_DNA"/>
</dbReference>
<dbReference type="SUPFAM" id="SSF53756">
    <property type="entry name" value="UDP-Glycosyltransferase/glycogen phosphorylase"/>
    <property type="match status" value="1"/>
</dbReference>
<accession>A0ABR7J5Y1</accession>